<evidence type="ECO:0000313" key="2">
    <source>
        <dbReference type="Proteomes" id="UP000215914"/>
    </source>
</evidence>
<protein>
    <submittedName>
        <fullName evidence="1">Uncharacterized protein</fullName>
    </submittedName>
</protein>
<organism evidence="1 2">
    <name type="scientific">Helianthus annuus</name>
    <name type="common">Common sunflower</name>
    <dbReference type="NCBI Taxonomy" id="4232"/>
    <lineage>
        <taxon>Eukaryota</taxon>
        <taxon>Viridiplantae</taxon>
        <taxon>Streptophyta</taxon>
        <taxon>Embryophyta</taxon>
        <taxon>Tracheophyta</taxon>
        <taxon>Spermatophyta</taxon>
        <taxon>Magnoliopsida</taxon>
        <taxon>eudicotyledons</taxon>
        <taxon>Gunneridae</taxon>
        <taxon>Pentapetalae</taxon>
        <taxon>asterids</taxon>
        <taxon>campanulids</taxon>
        <taxon>Asterales</taxon>
        <taxon>Asteraceae</taxon>
        <taxon>Asteroideae</taxon>
        <taxon>Heliantheae alliance</taxon>
        <taxon>Heliantheae</taxon>
        <taxon>Helianthus</taxon>
    </lineage>
</organism>
<dbReference type="AlphaFoldDB" id="A0A251UN25"/>
<dbReference type="InParanoid" id="A0A251UN25"/>
<name>A0A251UN25_HELAN</name>
<dbReference type="EMBL" id="CM007894">
    <property type="protein sequence ID" value="OTG24152.1"/>
    <property type="molecule type" value="Genomic_DNA"/>
</dbReference>
<sequence>MHFGSICYGNIPVIIRLKTDMIIITSFKKMNDWIKLHTSCSAGFNWVASSYFLQASSSNASLVCELALELTLSADSCRYNINRVLTTI</sequence>
<gene>
    <name evidence="1" type="ORF">HannXRQ_Chr05g0133481</name>
</gene>
<accession>A0A251UN25</accession>
<evidence type="ECO:0000313" key="1">
    <source>
        <dbReference type="EMBL" id="OTG24152.1"/>
    </source>
</evidence>
<reference evidence="2" key="1">
    <citation type="journal article" date="2017" name="Nature">
        <title>The sunflower genome provides insights into oil metabolism, flowering and Asterid evolution.</title>
        <authorList>
            <person name="Badouin H."/>
            <person name="Gouzy J."/>
            <person name="Grassa C.J."/>
            <person name="Murat F."/>
            <person name="Staton S.E."/>
            <person name="Cottret L."/>
            <person name="Lelandais-Briere C."/>
            <person name="Owens G.L."/>
            <person name="Carrere S."/>
            <person name="Mayjonade B."/>
            <person name="Legrand L."/>
            <person name="Gill N."/>
            <person name="Kane N.C."/>
            <person name="Bowers J.E."/>
            <person name="Hubner S."/>
            <person name="Bellec A."/>
            <person name="Berard A."/>
            <person name="Berges H."/>
            <person name="Blanchet N."/>
            <person name="Boniface M.C."/>
            <person name="Brunel D."/>
            <person name="Catrice O."/>
            <person name="Chaidir N."/>
            <person name="Claudel C."/>
            <person name="Donnadieu C."/>
            <person name="Faraut T."/>
            <person name="Fievet G."/>
            <person name="Helmstetter N."/>
            <person name="King M."/>
            <person name="Knapp S.J."/>
            <person name="Lai Z."/>
            <person name="Le Paslier M.C."/>
            <person name="Lippi Y."/>
            <person name="Lorenzon L."/>
            <person name="Mandel J.R."/>
            <person name="Marage G."/>
            <person name="Marchand G."/>
            <person name="Marquand E."/>
            <person name="Bret-Mestries E."/>
            <person name="Morien E."/>
            <person name="Nambeesan S."/>
            <person name="Nguyen T."/>
            <person name="Pegot-Espagnet P."/>
            <person name="Pouilly N."/>
            <person name="Raftis F."/>
            <person name="Sallet E."/>
            <person name="Schiex T."/>
            <person name="Thomas J."/>
            <person name="Vandecasteele C."/>
            <person name="Vares D."/>
            <person name="Vear F."/>
            <person name="Vautrin S."/>
            <person name="Crespi M."/>
            <person name="Mangin B."/>
            <person name="Burke J.M."/>
            <person name="Salse J."/>
            <person name="Munos S."/>
            <person name="Vincourt P."/>
            <person name="Rieseberg L.H."/>
            <person name="Langlade N.B."/>
        </authorList>
    </citation>
    <scope>NUCLEOTIDE SEQUENCE [LARGE SCALE GENOMIC DNA]</scope>
    <source>
        <strain evidence="2">cv. SF193</strain>
    </source>
</reference>
<keyword evidence="2" id="KW-1185">Reference proteome</keyword>
<proteinExistence type="predicted"/>
<dbReference type="Proteomes" id="UP000215914">
    <property type="component" value="Chromosome 5"/>
</dbReference>